<dbReference type="RefSeq" id="WP_141276782.1">
    <property type="nucleotide sequence ID" value="NZ_BJLD01000002.1"/>
</dbReference>
<comment type="caution">
    <text evidence="2">The sequence shown here is derived from an EMBL/GenBank/DDBJ whole genome shotgun (WGS) entry which is preliminary data.</text>
</comment>
<dbReference type="EMBL" id="BJLD01000002">
    <property type="protein sequence ID" value="GEA43120.1"/>
    <property type="molecule type" value="Genomic_DNA"/>
</dbReference>
<organism evidence="2 3">
    <name type="scientific">Corynebacterium striatum</name>
    <dbReference type="NCBI Taxonomy" id="43770"/>
    <lineage>
        <taxon>Bacteria</taxon>
        <taxon>Bacillati</taxon>
        <taxon>Actinomycetota</taxon>
        <taxon>Actinomycetes</taxon>
        <taxon>Mycobacteriales</taxon>
        <taxon>Corynebacteriaceae</taxon>
        <taxon>Corynebacterium</taxon>
    </lineage>
</organism>
<accession>A0AAQ1TYD9</accession>
<gene>
    <name evidence="2" type="ORF">Cst04h_12900</name>
</gene>
<evidence type="ECO:0000313" key="3">
    <source>
        <dbReference type="Proteomes" id="UP000315234"/>
    </source>
</evidence>
<name>A0AAQ1TYD9_CORST</name>
<sequence length="91" mass="10245">MDLEKALSEFTPNINTTLPDYHSPAEEKPGRPLEGLVRKRFIFVHKYSRIIALNILSLVYPHRTNEGGAAHPTASSTRRIDNPESLLEFSA</sequence>
<feature type="region of interest" description="Disordered" evidence="1">
    <location>
        <begin position="66"/>
        <end position="91"/>
    </location>
</feature>
<dbReference type="AlphaFoldDB" id="A0AAQ1TYD9"/>
<protein>
    <submittedName>
        <fullName evidence="2">Uncharacterized protein</fullName>
    </submittedName>
</protein>
<evidence type="ECO:0000256" key="1">
    <source>
        <dbReference type="SAM" id="MobiDB-lite"/>
    </source>
</evidence>
<reference evidence="2 3" key="1">
    <citation type="submission" date="2019-06" db="EMBL/GenBank/DDBJ databases">
        <title>Draft genome sequence of Corynebacterium striatum NBRC 15291.</title>
        <authorList>
            <person name="Miura T."/>
            <person name="Furukawa M."/>
            <person name="Shimamura M."/>
            <person name="Ohyama Y."/>
            <person name="Yamazoe A."/>
            <person name="Kawasaki H."/>
        </authorList>
    </citation>
    <scope>NUCLEOTIDE SEQUENCE [LARGE SCALE GENOMIC DNA]</scope>
    <source>
        <strain evidence="2 3">NBRC 15291</strain>
    </source>
</reference>
<proteinExistence type="predicted"/>
<evidence type="ECO:0000313" key="2">
    <source>
        <dbReference type="EMBL" id="GEA43120.1"/>
    </source>
</evidence>
<dbReference type="Proteomes" id="UP000315234">
    <property type="component" value="Unassembled WGS sequence"/>
</dbReference>